<sequence length="462" mass="52008">MPETGDSGLVQECLDLQKEELEVLESIYPDYVSGGISKRSVKLEIPVELASPHQIFIEEATQTGSSTSSIESLTLSLLPPLLVHVILPETYPLRVSPQLLLIHATHSWLHDTSRLQDLIVQMWNKQIGEGVLCDMVELIRSGTFLNELEMVTDHDAILLQHNTPESLAPLLTSFEISARSDEFNQNSYSCSICLTSLKGSKCSQLSCEHIFCRCCLEDFWSLCITEGDVARVGCPDPECVKAGRQANEEEVRRVVSEEAVARWQWLQEKLMMERDPSISICPMVFCQKPVPKPLITEDEDSGWHRLRTCPSCSYSFCSFCKRTWHGPVSACPISAYETCVLDYLALPEDSPGRRLIERRFGRSIVAKMIAAYQEEQAFKQWLADSSTPCPGCNVHIEKSLGCNHMTCSKCKQHFCYRCGTKLSATSPYQHFSIPGSKCFNKLFDFINENDGWQPIEGFDAIL</sequence>
<evidence type="ECO:0000256" key="13">
    <source>
        <dbReference type="ARBA" id="ARBA00023136"/>
    </source>
</evidence>
<evidence type="ECO:0000256" key="1">
    <source>
        <dbReference type="ARBA" id="ARBA00001798"/>
    </source>
</evidence>
<keyword evidence="13" id="KW-0472">Membrane</keyword>
<dbReference type="GO" id="GO:0016567">
    <property type="term" value="P:protein ubiquitination"/>
    <property type="evidence" value="ECO:0007669"/>
    <property type="project" value="InterPro"/>
</dbReference>
<evidence type="ECO:0000256" key="5">
    <source>
        <dbReference type="ARBA" id="ARBA00022679"/>
    </source>
</evidence>
<evidence type="ECO:0000256" key="15">
    <source>
        <dbReference type="PROSITE-ProRule" id="PRU00175"/>
    </source>
</evidence>
<evidence type="ECO:0000256" key="14">
    <source>
        <dbReference type="ARBA" id="ARBA00044508"/>
    </source>
</evidence>
<keyword evidence="5" id="KW-0808">Transferase</keyword>
<dbReference type="InterPro" id="IPR016135">
    <property type="entry name" value="UBQ-conjugating_enzyme/RWD"/>
</dbReference>
<dbReference type="GO" id="GO:0008270">
    <property type="term" value="F:zinc ion binding"/>
    <property type="evidence" value="ECO:0007669"/>
    <property type="project" value="UniProtKB-KW"/>
</dbReference>
<feature type="domain" description="RWD" evidence="17">
    <location>
        <begin position="19"/>
        <end position="146"/>
    </location>
</feature>
<keyword evidence="8" id="KW-0677">Repeat</keyword>
<dbReference type="PROSITE" id="PS50089">
    <property type="entry name" value="ZF_RING_2"/>
    <property type="match status" value="1"/>
</dbReference>
<keyword evidence="9 15" id="KW-0863">Zinc-finger</keyword>
<comment type="catalytic activity">
    <reaction evidence="1">
        <text>[E2 ubiquitin-conjugating enzyme]-S-ubiquitinyl-L-cysteine + [acceptor protein]-L-lysine = [E2 ubiquitin-conjugating enzyme]-L-cysteine + [acceptor protein]-N(6)-ubiquitinyl-L-lysine.</text>
        <dbReference type="EC" id="2.3.2.31"/>
    </reaction>
</comment>
<dbReference type="InterPro" id="IPR044066">
    <property type="entry name" value="TRIAD_supradom"/>
</dbReference>
<dbReference type="InterPro" id="IPR001841">
    <property type="entry name" value="Znf_RING"/>
</dbReference>
<dbReference type="Pfam" id="PF22191">
    <property type="entry name" value="IBR_1"/>
    <property type="match status" value="1"/>
</dbReference>
<dbReference type="SUPFAM" id="SSF54495">
    <property type="entry name" value="UBC-like"/>
    <property type="match status" value="1"/>
</dbReference>
<dbReference type="EMBL" id="JANVFO010000003">
    <property type="protein sequence ID" value="KAJ3736961.1"/>
    <property type="molecule type" value="Genomic_DNA"/>
</dbReference>
<dbReference type="Gene3D" id="3.30.40.10">
    <property type="entry name" value="Zinc/RING finger domain, C3HC4 (zinc finger)"/>
    <property type="match status" value="1"/>
</dbReference>
<dbReference type="InterPro" id="IPR013083">
    <property type="entry name" value="Znf_RING/FYVE/PHD"/>
</dbReference>
<dbReference type="Pfam" id="PF01485">
    <property type="entry name" value="IBR"/>
    <property type="match status" value="1"/>
</dbReference>
<evidence type="ECO:0000256" key="8">
    <source>
        <dbReference type="ARBA" id="ARBA00022737"/>
    </source>
</evidence>
<dbReference type="FunFam" id="3.30.40.10:FF:000051">
    <property type="entry name" value="RBR-type E3 ubiquitin transferase"/>
    <property type="match status" value="1"/>
</dbReference>
<dbReference type="CDD" id="cd23820">
    <property type="entry name" value="RWD_RNF14"/>
    <property type="match status" value="1"/>
</dbReference>
<keyword evidence="10" id="KW-0833">Ubl conjugation pathway</keyword>
<keyword evidence="12" id="KW-1133">Transmembrane helix</keyword>
<dbReference type="InterPro" id="IPR031127">
    <property type="entry name" value="E3_UB_ligase_RBR"/>
</dbReference>
<evidence type="ECO:0000313" key="19">
    <source>
        <dbReference type="EMBL" id="KAJ3736961.1"/>
    </source>
</evidence>
<organism evidence="19 20">
    <name type="scientific">Lentinula guzmanii</name>
    <dbReference type="NCBI Taxonomy" id="2804957"/>
    <lineage>
        <taxon>Eukaryota</taxon>
        <taxon>Fungi</taxon>
        <taxon>Dikarya</taxon>
        <taxon>Basidiomycota</taxon>
        <taxon>Agaricomycotina</taxon>
        <taxon>Agaricomycetes</taxon>
        <taxon>Agaricomycetidae</taxon>
        <taxon>Agaricales</taxon>
        <taxon>Marasmiineae</taxon>
        <taxon>Omphalotaceae</taxon>
        <taxon>Lentinula</taxon>
    </lineage>
</organism>
<dbReference type="Gene3D" id="3.10.110.10">
    <property type="entry name" value="Ubiquitin Conjugating Enzyme"/>
    <property type="match status" value="1"/>
</dbReference>
<evidence type="ECO:0000256" key="7">
    <source>
        <dbReference type="ARBA" id="ARBA00022723"/>
    </source>
</evidence>
<evidence type="ECO:0000259" key="18">
    <source>
        <dbReference type="PROSITE" id="PS51873"/>
    </source>
</evidence>
<accession>A0AA38JJE6</accession>
<comment type="caution">
    <text evidence="19">The sequence shown here is derived from an EMBL/GenBank/DDBJ whole genome shotgun (WGS) entry which is preliminary data.</text>
</comment>
<dbReference type="PROSITE" id="PS50908">
    <property type="entry name" value="RWD"/>
    <property type="match status" value="1"/>
</dbReference>
<dbReference type="Pfam" id="PF05773">
    <property type="entry name" value="RWD"/>
    <property type="match status" value="1"/>
</dbReference>
<dbReference type="GO" id="GO:0031090">
    <property type="term" value="C:organelle membrane"/>
    <property type="evidence" value="ECO:0007669"/>
    <property type="project" value="UniProtKB-ARBA"/>
</dbReference>
<evidence type="ECO:0000313" key="20">
    <source>
        <dbReference type="Proteomes" id="UP001176059"/>
    </source>
</evidence>
<dbReference type="PROSITE" id="PS51873">
    <property type="entry name" value="TRIAD"/>
    <property type="match status" value="1"/>
</dbReference>
<dbReference type="CDD" id="cd20354">
    <property type="entry name" value="Rcat_RBR_RNF14"/>
    <property type="match status" value="1"/>
</dbReference>
<protein>
    <recommendedName>
        <fullName evidence="4">RBR-type E3 ubiquitin transferase</fullName>
        <ecNumber evidence="4">2.3.2.31</ecNumber>
    </recommendedName>
</protein>
<evidence type="ECO:0000256" key="6">
    <source>
        <dbReference type="ARBA" id="ARBA00022692"/>
    </source>
</evidence>
<dbReference type="SMART" id="SM00647">
    <property type="entry name" value="IBR"/>
    <property type="match status" value="2"/>
</dbReference>
<dbReference type="PANTHER" id="PTHR11685">
    <property type="entry name" value="RBR FAMILY RING FINGER AND IBR DOMAIN-CONTAINING"/>
    <property type="match status" value="1"/>
</dbReference>
<dbReference type="GO" id="GO:0005737">
    <property type="term" value="C:cytoplasm"/>
    <property type="evidence" value="ECO:0007669"/>
    <property type="project" value="UniProtKB-ARBA"/>
</dbReference>
<gene>
    <name evidence="19" type="ORF">DFJ43DRAFT_1048589</name>
</gene>
<dbReference type="Proteomes" id="UP001176059">
    <property type="component" value="Unassembled WGS sequence"/>
</dbReference>
<dbReference type="InterPro" id="IPR047548">
    <property type="entry name" value="Rcat_RBR_RNF14"/>
</dbReference>
<keyword evidence="20" id="KW-1185">Reference proteome</keyword>
<dbReference type="InterPro" id="IPR002867">
    <property type="entry name" value="IBR_dom"/>
</dbReference>
<reference evidence="19" key="1">
    <citation type="submission" date="2022-08" db="EMBL/GenBank/DDBJ databases">
        <authorList>
            <consortium name="DOE Joint Genome Institute"/>
            <person name="Min B."/>
            <person name="Sierra-Patev S."/>
            <person name="Naranjo-Ortiz M."/>
            <person name="Looney B."/>
            <person name="Konkel Z."/>
            <person name="Slot J.C."/>
            <person name="Sakamoto Y."/>
            <person name="Steenwyk J.L."/>
            <person name="Rokas A."/>
            <person name="Carro J."/>
            <person name="Camarero S."/>
            <person name="Ferreira P."/>
            <person name="Molpeceres G."/>
            <person name="Ruiz-duenas F.J."/>
            <person name="Serrano A."/>
            <person name="Henrissat B."/>
            <person name="Drula E."/>
            <person name="Hughes K.W."/>
            <person name="Mata J.L."/>
            <person name="Ishikawa N.K."/>
            <person name="Vargas-Isla R."/>
            <person name="Ushijima S."/>
            <person name="Smith C.A."/>
            <person name="Ahrendt S."/>
            <person name="Andreopoulos W."/>
            <person name="He G."/>
            <person name="LaButti K."/>
            <person name="Lipzen A."/>
            <person name="Ng V."/>
            <person name="Riley R."/>
            <person name="Sandor L."/>
            <person name="Barry K."/>
            <person name="Martinez A.T."/>
            <person name="Xiao Y."/>
            <person name="Gibbons J.G."/>
            <person name="Terashima K."/>
            <person name="Hibbett D.S."/>
            <person name="Grigoriev I.V."/>
        </authorList>
    </citation>
    <scope>NUCLEOTIDE SEQUENCE</scope>
    <source>
        <strain evidence="19">ET3784</strain>
    </source>
</reference>
<dbReference type="SUPFAM" id="SSF57850">
    <property type="entry name" value="RING/U-box"/>
    <property type="match status" value="3"/>
</dbReference>
<keyword evidence="11" id="KW-0862">Zinc</keyword>
<evidence type="ECO:0000256" key="3">
    <source>
        <dbReference type="ARBA" id="ARBA00004906"/>
    </source>
</evidence>
<comment type="pathway">
    <text evidence="3">Protein modification; protein ubiquitination.</text>
</comment>
<feature type="domain" description="RING-type" evidence="16">
    <location>
        <begin position="190"/>
        <end position="235"/>
    </location>
</feature>
<dbReference type="GO" id="GO:0061630">
    <property type="term" value="F:ubiquitin protein ligase activity"/>
    <property type="evidence" value="ECO:0007669"/>
    <property type="project" value="UniProtKB-EC"/>
</dbReference>
<keyword evidence="6" id="KW-0812">Transmembrane</keyword>
<feature type="domain" description="RING-type" evidence="18">
    <location>
        <begin position="186"/>
        <end position="442"/>
    </location>
</feature>
<evidence type="ECO:0000256" key="10">
    <source>
        <dbReference type="ARBA" id="ARBA00022786"/>
    </source>
</evidence>
<reference evidence="19" key="2">
    <citation type="journal article" date="2023" name="Proc. Natl. Acad. Sci. U.S.A.">
        <title>A global phylogenomic analysis of the shiitake genus Lentinula.</title>
        <authorList>
            <person name="Sierra-Patev S."/>
            <person name="Min B."/>
            <person name="Naranjo-Ortiz M."/>
            <person name="Looney B."/>
            <person name="Konkel Z."/>
            <person name="Slot J.C."/>
            <person name="Sakamoto Y."/>
            <person name="Steenwyk J.L."/>
            <person name="Rokas A."/>
            <person name="Carro J."/>
            <person name="Camarero S."/>
            <person name="Ferreira P."/>
            <person name="Molpeceres G."/>
            <person name="Ruiz-Duenas F.J."/>
            <person name="Serrano A."/>
            <person name="Henrissat B."/>
            <person name="Drula E."/>
            <person name="Hughes K.W."/>
            <person name="Mata J.L."/>
            <person name="Ishikawa N.K."/>
            <person name="Vargas-Isla R."/>
            <person name="Ushijima S."/>
            <person name="Smith C.A."/>
            <person name="Donoghue J."/>
            <person name="Ahrendt S."/>
            <person name="Andreopoulos W."/>
            <person name="He G."/>
            <person name="LaButti K."/>
            <person name="Lipzen A."/>
            <person name="Ng V."/>
            <person name="Riley R."/>
            <person name="Sandor L."/>
            <person name="Barry K."/>
            <person name="Martinez A.T."/>
            <person name="Xiao Y."/>
            <person name="Gibbons J.G."/>
            <person name="Terashima K."/>
            <person name="Grigoriev I.V."/>
            <person name="Hibbett D."/>
        </authorList>
    </citation>
    <scope>NUCLEOTIDE SEQUENCE</scope>
    <source>
        <strain evidence="19">ET3784</strain>
    </source>
</reference>
<dbReference type="AlphaFoldDB" id="A0AA38JJE6"/>
<evidence type="ECO:0000259" key="17">
    <source>
        <dbReference type="PROSITE" id="PS50908"/>
    </source>
</evidence>
<dbReference type="Gene3D" id="1.20.120.1750">
    <property type="match status" value="1"/>
</dbReference>
<evidence type="ECO:0000256" key="9">
    <source>
        <dbReference type="ARBA" id="ARBA00022771"/>
    </source>
</evidence>
<dbReference type="InterPro" id="IPR006575">
    <property type="entry name" value="RWD_dom"/>
</dbReference>
<dbReference type="InterPro" id="IPR017907">
    <property type="entry name" value="Znf_RING_CS"/>
</dbReference>
<evidence type="ECO:0000256" key="2">
    <source>
        <dbReference type="ARBA" id="ARBA00004167"/>
    </source>
</evidence>
<dbReference type="PROSITE" id="PS00518">
    <property type="entry name" value="ZF_RING_1"/>
    <property type="match status" value="1"/>
</dbReference>
<evidence type="ECO:0000256" key="11">
    <source>
        <dbReference type="ARBA" id="ARBA00022833"/>
    </source>
</evidence>
<comment type="subcellular location">
    <subcellularLocation>
        <location evidence="2">Membrane</location>
        <topology evidence="2">Single-pass membrane protein</topology>
    </subcellularLocation>
</comment>
<name>A0AA38JJE6_9AGAR</name>
<evidence type="ECO:0000256" key="4">
    <source>
        <dbReference type="ARBA" id="ARBA00012251"/>
    </source>
</evidence>
<proteinExistence type="inferred from homology"/>
<evidence type="ECO:0000256" key="12">
    <source>
        <dbReference type="ARBA" id="ARBA00022989"/>
    </source>
</evidence>
<dbReference type="CDD" id="cd23134">
    <property type="entry name" value="RING-HC_ITT1-like"/>
    <property type="match status" value="1"/>
</dbReference>
<dbReference type="EC" id="2.3.2.31" evidence="4"/>
<dbReference type="SMART" id="SM00591">
    <property type="entry name" value="RWD"/>
    <property type="match status" value="1"/>
</dbReference>
<keyword evidence="7" id="KW-0479">Metal-binding</keyword>
<evidence type="ECO:0000259" key="16">
    <source>
        <dbReference type="PROSITE" id="PS50089"/>
    </source>
</evidence>
<comment type="similarity">
    <text evidence="14">Belongs to the RBR family. RNF14 subfamily.</text>
</comment>
<dbReference type="CDD" id="cd20341">
    <property type="entry name" value="BRcat_RBR_RNF14"/>
    <property type="match status" value="1"/>
</dbReference>